<sequence length="183" mass="20583">MGSPVILQVVGYQNSGKTTLISKLLKELGKCHLQVGVIKHHGHGDRVDFNDVGKDTEQHRDAGAYITCVTSSNNSILTINSELPLNKAIALNETIEMDCILIEGYKHTPFPRVILLRNEIEDMDLVLNSHEVIAAIHSNKPKGAILQELNSPQFIRDDEEGWLNCLITYITQEHRRRVDHENV</sequence>
<gene>
    <name evidence="2" type="primary">mobB</name>
    <name evidence="2" type="ORF">H9648_16350</name>
</gene>
<reference evidence="2 3" key="1">
    <citation type="submission" date="2020-08" db="EMBL/GenBank/DDBJ databases">
        <title>A Genomic Blueprint of the Chicken Gut Microbiome.</title>
        <authorList>
            <person name="Gilroy R."/>
            <person name="Ravi A."/>
            <person name="Getino M."/>
            <person name="Pursley I."/>
            <person name="Horton D.L."/>
            <person name="Alikhan N.-F."/>
            <person name="Baker D."/>
            <person name="Gharbi K."/>
            <person name="Hall N."/>
            <person name="Watson M."/>
            <person name="Adriaenssens E.M."/>
            <person name="Foster-Nyarko E."/>
            <person name="Jarju S."/>
            <person name="Secka A."/>
            <person name="Antonio M."/>
            <person name="Oren A."/>
            <person name="Chaudhuri R."/>
            <person name="La Ragione R.M."/>
            <person name="Hildebrand F."/>
            <person name="Pallen M.J."/>
        </authorList>
    </citation>
    <scope>NUCLEOTIDE SEQUENCE [LARGE SCALE GENOMIC DNA]</scope>
    <source>
        <strain evidence="2 3">Sa2CUA10</strain>
    </source>
</reference>
<accession>A0ABR8SQA8</accession>
<dbReference type="SUPFAM" id="SSF52540">
    <property type="entry name" value="P-loop containing nucleoside triphosphate hydrolases"/>
    <property type="match status" value="1"/>
</dbReference>
<organism evidence="2 3">
    <name type="scientific">Fictibacillus norfolkensis</name>
    <dbReference type="NCBI Taxonomy" id="2762233"/>
    <lineage>
        <taxon>Bacteria</taxon>
        <taxon>Bacillati</taxon>
        <taxon>Bacillota</taxon>
        <taxon>Bacilli</taxon>
        <taxon>Bacillales</taxon>
        <taxon>Fictibacillaceae</taxon>
        <taxon>Fictibacillus</taxon>
    </lineage>
</organism>
<protein>
    <submittedName>
        <fullName evidence="2">Molybdopterin-guanine dinucleotide biosynthesis protein B</fullName>
    </submittedName>
</protein>
<dbReference type="InterPro" id="IPR027417">
    <property type="entry name" value="P-loop_NTPase"/>
</dbReference>
<dbReference type="PANTHER" id="PTHR40072">
    <property type="entry name" value="MOLYBDOPTERIN-GUANINE DINUCLEOTIDE BIOSYNTHESIS ADAPTER PROTEIN-RELATED"/>
    <property type="match status" value="1"/>
</dbReference>
<evidence type="ECO:0000313" key="2">
    <source>
        <dbReference type="EMBL" id="MBD7965636.1"/>
    </source>
</evidence>
<dbReference type="Gene3D" id="3.40.50.300">
    <property type="entry name" value="P-loop containing nucleotide triphosphate hydrolases"/>
    <property type="match status" value="1"/>
</dbReference>
<dbReference type="NCBIfam" id="TIGR00176">
    <property type="entry name" value="mobB"/>
    <property type="match status" value="1"/>
</dbReference>
<dbReference type="RefSeq" id="WP_191754885.1">
    <property type="nucleotide sequence ID" value="NZ_JACSQM010000008.1"/>
</dbReference>
<dbReference type="InterPro" id="IPR004435">
    <property type="entry name" value="MobB_dom"/>
</dbReference>
<dbReference type="EMBL" id="JACSQM010000008">
    <property type="protein sequence ID" value="MBD7965636.1"/>
    <property type="molecule type" value="Genomic_DNA"/>
</dbReference>
<dbReference type="PANTHER" id="PTHR40072:SF1">
    <property type="entry name" value="MOLYBDOPTERIN-GUANINE DINUCLEOTIDE BIOSYNTHESIS ADAPTER PROTEIN"/>
    <property type="match status" value="1"/>
</dbReference>
<comment type="caution">
    <text evidence="2">The sequence shown here is derived from an EMBL/GenBank/DDBJ whole genome shotgun (WGS) entry which is preliminary data.</text>
</comment>
<proteinExistence type="predicted"/>
<dbReference type="Pfam" id="PF03205">
    <property type="entry name" value="MobB"/>
    <property type="match status" value="1"/>
</dbReference>
<feature type="domain" description="Molybdopterin-guanine dinucleotide biosynthesis protein B (MobB)" evidence="1">
    <location>
        <begin position="6"/>
        <end position="136"/>
    </location>
</feature>
<evidence type="ECO:0000313" key="3">
    <source>
        <dbReference type="Proteomes" id="UP000603641"/>
    </source>
</evidence>
<keyword evidence="3" id="KW-1185">Reference proteome</keyword>
<dbReference type="InterPro" id="IPR052539">
    <property type="entry name" value="MGD_biosynthesis_adapter"/>
</dbReference>
<evidence type="ECO:0000259" key="1">
    <source>
        <dbReference type="Pfam" id="PF03205"/>
    </source>
</evidence>
<dbReference type="Proteomes" id="UP000603641">
    <property type="component" value="Unassembled WGS sequence"/>
</dbReference>
<name>A0ABR8SQA8_9BACL</name>